<dbReference type="AlphaFoldDB" id="A0A437MGG6"/>
<protein>
    <recommendedName>
        <fullName evidence="6 10">UDP-glucose 4-epimerase</fullName>
        <ecNumber evidence="5 10">5.1.3.2</ecNumber>
    </recommendedName>
</protein>
<evidence type="ECO:0000256" key="4">
    <source>
        <dbReference type="ARBA" id="ARBA00007637"/>
    </source>
</evidence>
<dbReference type="Proteomes" id="UP000282957">
    <property type="component" value="Unassembled WGS sequence"/>
</dbReference>
<evidence type="ECO:0000259" key="11">
    <source>
        <dbReference type="Pfam" id="PF01370"/>
    </source>
</evidence>
<dbReference type="NCBIfam" id="TIGR01179">
    <property type="entry name" value="galE"/>
    <property type="match status" value="1"/>
</dbReference>
<keyword evidence="7 10" id="KW-0520">NAD</keyword>
<dbReference type="EMBL" id="SACL01000003">
    <property type="protein sequence ID" value="RVT96744.1"/>
    <property type="molecule type" value="Genomic_DNA"/>
</dbReference>
<evidence type="ECO:0000313" key="13">
    <source>
        <dbReference type="Proteomes" id="UP000282957"/>
    </source>
</evidence>
<dbReference type="EC" id="5.1.3.2" evidence="5 10"/>
<dbReference type="OrthoDB" id="9801785at2"/>
<evidence type="ECO:0000256" key="1">
    <source>
        <dbReference type="ARBA" id="ARBA00000083"/>
    </source>
</evidence>
<keyword evidence="13" id="KW-1185">Reference proteome</keyword>
<comment type="catalytic activity">
    <reaction evidence="1 10">
        <text>UDP-alpha-D-glucose = UDP-alpha-D-galactose</text>
        <dbReference type="Rhea" id="RHEA:22168"/>
        <dbReference type="ChEBI" id="CHEBI:58885"/>
        <dbReference type="ChEBI" id="CHEBI:66914"/>
        <dbReference type="EC" id="5.1.3.2"/>
    </reaction>
</comment>
<dbReference type="CDD" id="cd05247">
    <property type="entry name" value="UDP_G4E_1_SDR_e"/>
    <property type="match status" value="1"/>
</dbReference>
<gene>
    <name evidence="12" type="primary">galE</name>
    <name evidence="12" type="ORF">EOD42_10045</name>
</gene>
<evidence type="ECO:0000256" key="10">
    <source>
        <dbReference type="RuleBase" id="RU366046"/>
    </source>
</evidence>
<sequence length="337" mass="35265">MKTAILVTGGAGYVGSHACKALAAAGYLPVVLDNFSTGHADFVRWGPQVKGDIADSALVAETITRHGCAGVMHFAAASLVGESVSNPGLYYANNVGGTLGLLEGMRQAGCRSIVFSSTCAIYGDPGTGPITEATAQAPISPYGASKQMVERVLRDFHTAHGLNSICLRYFNACGASEDAEIGEMRDPETHLIPRAMMSLLGRIRDFAVHGSDYPTADGTAIRDYIHVRDLAQAHVLALGALFGGKKLGAYNLGSGRGASVLEVLNEIERVTGRPMAKVSGARRAGDPPVLVADGALARQELGFTTRHSAMSRIIESSWRWHLKAHGAAAAPQAALAA</sequence>
<comment type="subunit">
    <text evidence="10">Homodimer.</text>
</comment>
<dbReference type="InterPro" id="IPR005886">
    <property type="entry name" value="UDP_G4E"/>
</dbReference>
<dbReference type="PANTHER" id="PTHR43725:SF53">
    <property type="entry name" value="UDP-ARABINOSE 4-EPIMERASE 1"/>
    <property type="match status" value="1"/>
</dbReference>
<dbReference type="InterPro" id="IPR001509">
    <property type="entry name" value="Epimerase_deHydtase"/>
</dbReference>
<dbReference type="GO" id="GO:0033499">
    <property type="term" value="P:galactose catabolic process via UDP-galactose, Leloir pathway"/>
    <property type="evidence" value="ECO:0007669"/>
    <property type="project" value="TreeGrafter"/>
</dbReference>
<evidence type="ECO:0000256" key="3">
    <source>
        <dbReference type="ARBA" id="ARBA00004947"/>
    </source>
</evidence>
<dbReference type="Gene3D" id="3.40.50.720">
    <property type="entry name" value="NAD(P)-binding Rossmann-like Domain"/>
    <property type="match status" value="1"/>
</dbReference>
<evidence type="ECO:0000256" key="6">
    <source>
        <dbReference type="ARBA" id="ARBA00018569"/>
    </source>
</evidence>
<dbReference type="UniPathway" id="UPA00214"/>
<name>A0A437MGG6_9PROT</name>
<comment type="caution">
    <text evidence="12">The sequence shown here is derived from an EMBL/GenBank/DDBJ whole genome shotgun (WGS) entry which is preliminary data.</text>
</comment>
<dbReference type="GO" id="GO:0003978">
    <property type="term" value="F:UDP-glucose 4-epimerase activity"/>
    <property type="evidence" value="ECO:0007669"/>
    <property type="project" value="UniProtKB-UniRule"/>
</dbReference>
<feature type="domain" description="NAD-dependent epimerase/dehydratase" evidence="11">
    <location>
        <begin position="5"/>
        <end position="253"/>
    </location>
</feature>
<evidence type="ECO:0000256" key="2">
    <source>
        <dbReference type="ARBA" id="ARBA00001911"/>
    </source>
</evidence>
<reference evidence="12 13" key="1">
    <citation type="submission" date="2019-01" db="EMBL/GenBank/DDBJ databases">
        <authorList>
            <person name="Chen W.-M."/>
        </authorList>
    </citation>
    <scope>NUCLEOTIDE SEQUENCE [LARGE SCALE GENOMIC DNA]</scope>
    <source>
        <strain evidence="12 13">CCP-6</strain>
    </source>
</reference>
<organism evidence="12 13">
    <name type="scientific">Rhodovarius crocodyli</name>
    <dbReference type="NCBI Taxonomy" id="1979269"/>
    <lineage>
        <taxon>Bacteria</taxon>
        <taxon>Pseudomonadati</taxon>
        <taxon>Pseudomonadota</taxon>
        <taxon>Alphaproteobacteria</taxon>
        <taxon>Acetobacterales</taxon>
        <taxon>Roseomonadaceae</taxon>
        <taxon>Rhodovarius</taxon>
    </lineage>
</organism>
<evidence type="ECO:0000256" key="8">
    <source>
        <dbReference type="ARBA" id="ARBA00023235"/>
    </source>
</evidence>
<comment type="pathway">
    <text evidence="3 10">Carbohydrate metabolism; galactose metabolism.</text>
</comment>
<evidence type="ECO:0000313" key="12">
    <source>
        <dbReference type="EMBL" id="RVT96744.1"/>
    </source>
</evidence>
<comment type="cofactor">
    <cofactor evidence="2 10">
        <name>NAD(+)</name>
        <dbReference type="ChEBI" id="CHEBI:57540"/>
    </cofactor>
</comment>
<keyword evidence="9 10" id="KW-0119">Carbohydrate metabolism</keyword>
<accession>A0A437MGG6</accession>
<comment type="similarity">
    <text evidence="4 10">Belongs to the NAD(P)-dependent epimerase/dehydratase family.</text>
</comment>
<keyword evidence="8 10" id="KW-0413">Isomerase</keyword>
<evidence type="ECO:0000256" key="7">
    <source>
        <dbReference type="ARBA" id="ARBA00023027"/>
    </source>
</evidence>
<proteinExistence type="inferred from homology"/>
<evidence type="ECO:0000256" key="9">
    <source>
        <dbReference type="ARBA" id="ARBA00023277"/>
    </source>
</evidence>
<dbReference type="RefSeq" id="WP_127787395.1">
    <property type="nucleotide sequence ID" value="NZ_SACL01000003.1"/>
</dbReference>
<dbReference type="Pfam" id="PF01370">
    <property type="entry name" value="Epimerase"/>
    <property type="match status" value="1"/>
</dbReference>
<dbReference type="SUPFAM" id="SSF51735">
    <property type="entry name" value="NAD(P)-binding Rossmann-fold domains"/>
    <property type="match status" value="1"/>
</dbReference>
<evidence type="ECO:0000256" key="5">
    <source>
        <dbReference type="ARBA" id="ARBA00013189"/>
    </source>
</evidence>
<dbReference type="Gene3D" id="3.90.25.10">
    <property type="entry name" value="UDP-galactose 4-epimerase, domain 1"/>
    <property type="match status" value="1"/>
</dbReference>
<dbReference type="InterPro" id="IPR036291">
    <property type="entry name" value="NAD(P)-bd_dom_sf"/>
</dbReference>
<dbReference type="PANTHER" id="PTHR43725">
    <property type="entry name" value="UDP-GLUCOSE 4-EPIMERASE"/>
    <property type="match status" value="1"/>
</dbReference>